<dbReference type="PANTHER" id="PTHR34548">
    <property type="entry name" value="PROTEIN TIC 21, CHLOROPLASTIC"/>
    <property type="match status" value="1"/>
</dbReference>
<dbReference type="InterPro" id="IPR022051">
    <property type="entry name" value="DUF3611"/>
</dbReference>
<dbReference type="PANTHER" id="PTHR34548:SF2">
    <property type="entry name" value="PROTEIN TIC 21, CHLOROPLASTIC"/>
    <property type="match status" value="1"/>
</dbReference>
<reference evidence="2" key="1">
    <citation type="submission" date="2021-01" db="EMBL/GenBank/DDBJ databases">
        <authorList>
            <person name="Corre E."/>
            <person name="Pelletier E."/>
            <person name="Niang G."/>
            <person name="Scheremetjew M."/>
            <person name="Finn R."/>
            <person name="Kale V."/>
            <person name="Holt S."/>
            <person name="Cochrane G."/>
            <person name="Meng A."/>
            <person name="Brown T."/>
            <person name="Cohen L."/>
        </authorList>
    </citation>
    <scope>NUCLEOTIDE SEQUENCE</scope>
    <source>
        <strain evidence="2">CCMP622</strain>
    </source>
</reference>
<sequence length="277" mass="28787">MAALGLLRPPPAMGAMNAMGTSHPILAISGHSHAKSFGPRAMGIRFGSPVVARTVRAATTEGQGSTGRVGGKVPLKLFGGRSVSWLDVPEETRGVTRALWRGGWIAWWSQLILTAISTVTLTFAATVGGAISAPFTSGLVTSAGALVTVFASWAWMFHFTRLAIKLVDGADVKDKLEGATRTGVKINLLGMGLALVSAEQIVGSLVATALTQGRLNAGPGVIFDGRSALTLEAFVLQSNTNILLATFIGLLMSWWANQAALHRLSKPPAATTASTTA</sequence>
<evidence type="ECO:0000313" key="2">
    <source>
        <dbReference type="EMBL" id="CAD9766690.1"/>
    </source>
</evidence>
<accession>A0A7S2XB34</accession>
<organism evidence="2">
    <name type="scientific">Lotharella oceanica</name>
    <dbReference type="NCBI Taxonomy" id="641309"/>
    <lineage>
        <taxon>Eukaryota</taxon>
        <taxon>Sar</taxon>
        <taxon>Rhizaria</taxon>
        <taxon>Cercozoa</taxon>
        <taxon>Chlorarachniophyceae</taxon>
        <taxon>Lotharella</taxon>
    </lineage>
</organism>
<proteinExistence type="predicted"/>
<feature type="transmembrane region" description="Helical" evidence="1">
    <location>
        <begin position="188"/>
        <end position="210"/>
    </location>
</feature>
<keyword evidence="1" id="KW-0472">Membrane</keyword>
<dbReference type="EMBL" id="HBHP01018179">
    <property type="protein sequence ID" value="CAD9766690.1"/>
    <property type="molecule type" value="Transcribed_RNA"/>
</dbReference>
<dbReference type="AlphaFoldDB" id="A0A7S2XB34"/>
<keyword evidence="1" id="KW-1133">Transmembrane helix</keyword>
<name>A0A7S2XB34_9EUKA</name>
<evidence type="ECO:0000256" key="1">
    <source>
        <dbReference type="SAM" id="Phobius"/>
    </source>
</evidence>
<gene>
    <name evidence="2" type="ORF">LSP00402_LOCUS11295</name>
</gene>
<dbReference type="Pfam" id="PF12263">
    <property type="entry name" value="DUF3611"/>
    <property type="match status" value="1"/>
</dbReference>
<feature type="transmembrane region" description="Helical" evidence="1">
    <location>
        <begin position="111"/>
        <end position="133"/>
    </location>
</feature>
<feature type="transmembrane region" description="Helical" evidence="1">
    <location>
        <begin position="234"/>
        <end position="256"/>
    </location>
</feature>
<feature type="transmembrane region" description="Helical" evidence="1">
    <location>
        <begin position="139"/>
        <end position="157"/>
    </location>
</feature>
<keyword evidence="1" id="KW-0812">Transmembrane</keyword>
<protein>
    <submittedName>
        <fullName evidence="2">Uncharacterized protein</fullName>
    </submittedName>
</protein>